<evidence type="ECO:0000259" key="2">
    <source>
        <dbReference type="Pfam" id="PF26206"/>
    </source>
</evidence>
<evidence type="ECO:0000256" key="1">
    <source>
        <dbReference type="SAM" id="MobiDB-lite"/>
    </source>
</evidence>
<feature type="domain" description="PTX3-like N-terminal" evidence="2">
    <location>
        <begin position="19"/>
        <end position="116"/>
    </location>
</feature>
<reference evidence="3" key="1">
    <citation type="journal article" date="2014" name="Nat. Commun.">
        <title>The rainbow trout genome provides novel insights into evolution after whole-genome duplication in vertebrates.</title>
        <authorList>
            <person name="Berthelot C."/>
            <person name="Brunet F."/>
            <person name="Chalopin D."/>
            <person name="Juanchich A."/>
            <person name="Bernard M."/>
            <person name="Noel B."/>
            <person name="Bento P."/>
            <person name="Da Silva C."/>
            <person name="Labadie K."/>
            <person name="Alberti A."/>
            <person name="Aury J.M."/>
            <person name="Louis A."/>
            <person name="Dehais P."/>
            <person name="Bardou P."/>
            <person name="Montfort J."/>
            <person name="Klopp C."/>
            <person name="Cabau C."/>
            <person name="Gaspin C."/>
            <person name="Thorgaard G.H."/>
            <person name="Boussaha M."/>
            <person name="Quillet E."/>
            <person name="Guyomard R."/>
            <person name="Galiana D."/>
            <person name="Bobe J."/>
            <person name="Volff J.N."/>
            <person name="Genet C."/>
            <person name="Wincker P."/>
            <person name="Jaillon O."/>
            <person name="Roest Crollius H."/>
            <person name="Guiguen Y."/>
        </authorList>
    </citation>
    <scope>NUCLEOTIDE SEQUENCE [LARGE SCALE GENOMIC DNA]</scope>
</reference>
<dbReference type="GO" id="GO:0001849">
    <property type="term" value="F:complement component C1q complex binding"/>
    <property type="evidence" value="ECO:0007669"/>
    <property type="project" value="TreeGrafter"/>
</dbReference>
<sequence length="186" mass="20743">MTKWDKLFSMLENSQMRENMLLQFSDDIIKVELGSLRGEMLRFVAQYGGACGVAVETAGRRMSMQMEARLRESMEHLRQDRSTDAGNSDGNSHQEKLLQQLLTAVRTQAIQLIKLENICLSNPEAKGENLQQEVASAEMLVAVVTELAKTRAVLELALKSAQQRHLPAGENTTSCVPVYTSCHPLH</sequence>
<dbReference type="GO" id="GO:0045087">
    <property type="term" value="P:innate immune response"/>
    <property type="evidence" value="ECO:0007669"/>
    <property type="project" value="TreeGrafter"/>
</dbReference>
<accession>A0A060Z5Y4</accession>
<dbReference type="GO" id="GO:0005615">
    <property type="term" value="C:extracellular space"/>
    <property type="evidence" value="ECO:0007669"/>
    <property type="project" value="TreeGrafter"/>
</dbReference>
<dbReference type="PaxDb" id="8022-A0A060Z5Y4"/>
<dbReference type="InterPro" id="IPR058832">
    <property type="entry name" value="PTX3_N"/>
</dbReference>
<name>A0A060Z5Y4_ONCMY</name>
<dbReference type="STRING" id="8022.A0A060Z5Y4"/>
<feature type="compositionally biased region" description="Basic and acidic residues" evidence="1">
    <location>
        <begin position="74"/>
        <end position="83"/>
    </location>
</feature>
<dbReference type="AlphaFoldDB" id="A0A060Z5Y4"/>
<proteinExistence type="predicted"/>
<evidence type="ECO:0000313" key="4">
    <source>
        <dbReference type="Proteomes" id="UP000193380"/>
    </source>
</evidence>
<feature type="region of interest" description="Disordered" evidence="1">
    <location>
        <begin position="74"/>
        <end position="93"/>
    </location>
</feature>
<dbReference type="PANTHER" id="PTHR46943">
    <property type="entry name" value="PENTRAXIN-RELATED PROTEIN PTX3"/>
    <property type="match status" value="1"/>
</dbReference>
<organism evidence="3 4">
    <name type="scientific">Oncorhynchus mykiss</name>
    <name type="common">Rainbow trout</name>
    <name type="synonym">Salmo gairdneri</name>
    <dbReference type="NCBI Taxonomy" id="8022"/>
    <lineage>
        <taxon>Eukaryota</taxon>
        <taxon>Metazoa</taxon>
        <taxon>Chordata</taxon>
        <taxon>Craniata</taxon>
        <taxon>Vertebrata</taxon>
        <taxon>Euteleostomi</taxon>
        <taxon>Actinopterygii</taxon>
        <taxon>Neopterygii</taxon>
        <taxon>Teleostei</taxon>
        <taxon>Protacanthopterygii</taxon>
        <taxon>Salmoniformes</taxon>
        <taxon>Salmonidae</taxon>
        <taxon>Salmoninae</taxon>
        <taxon>Oncorhynchus</taxon>
    </lineage>
</organism>
<dbReference type="EMBL" id="FR944621">
    <property type="protein sequence ID" value="CDQ99242.1"/>
    <property type="molecule type" value="Genomic_DNA"/>
</dbReference>
<dbReference type="PANTHER" id="PTHR46943:SF1">
    <property type="entry name" value="PENTRAXIN-RELATED PROTEIN PTX3"/>
    <property type="match status" value="1"/>
</dbReference>
<dbReference type="Pfam" id="PF26206">
    <property type="entry name" value="PTX3_N"/>
    <property type="match status" value="1"/>
</dbReference>
<reference evidence="3" key="2">
    <citation type="submission" date="2014-03" db="EMBL/GenBank/DDBJ databases">
        <authorList>
            <person name="Genoscope - CEA"/>
        </authorList>
    </citation>
    <scope>NUCLEOTIDE SEQUENCE</scope>
</reference>
<protein>
    <recommendedName>
        <fullName evidence="2">PTX3-like N-terminal domain-containing protein</fullName>
    </recommendedName>
</protein>
<gene>
    <name evidence="3" type="ORF">GSONMT00049069001</name>
</gene>
<evidence type="ECO:0000313" key="3">
    <source>
        <dbReference type="EMBL" id="CDQ99242.1"/>
    </source>
</evidence>
<dbReference type="Proteomes" id="UP000193380">
    <property type="component" value="Unassembled WGS sequence"/>
</dbReference>
<dbReference type="InterPro" id="IPR042837">
    <property type="entry name" value="PTX3"/>
</dbReference>